<feature type="domain" description="Mce/MlaD" evidence="2">
    <location>
        <begin position="40"/>
        <end position="112"/>
    </location>
</feature>
<evidence type="ECO:0000256" key="1">
    <source>
        <dbReference type="SAM" id="Phobius"/>
    </source>
</evidence>
<comment type="caution">
    <text evidence="4">The sequence shown here is derived from an EMBL/GenBank/DDBJ whole genome shotgun (WGS) entry which is preliminary data.</text>
</comment>
<dbReference type="InterPro" id="IPR003399">
    <property type="entry name" value="Mce/MlaD"/>
</dbReference>
<dbReference type="AlphaFoldDB" id="A0ABD6P2Z5"/>
<dbReference type="Pfam" id="PF11887">
    <property type="entry name" value="Mce4_CUP1"/>
    <property type="match status" value="1"/>
</dbReference>
<evidence type="ECO:0000259" key="2">
    <source>
        <dbReference type="Pfam" id="PF02470"/>
    </source>
</evidence>
<dbReference type="PANTHER" id="PTHR33371">
    <property type="entry name" value="INTERMEMBRANE PHOSPHOLIPID TRANSPORT SYSTEM BINDING PROTEIN MLAD-RELATED"/>
    <property type="match status" value="1"/>
</dbReference>
<dbReference type="RefSeq" id="WP_068208094.1">
    <property type="nucleotide sequence ID" value="NZ_LZIT01000100.1"/>
</dbReference>
<evidence type="ECO:0000313" key="5">
    <source>
        <dbReference type="Proteomes" id="UP000092086"/>
    </source>
</evidence>
<dbReference type="PANTHER" id="PTHR33371:SF18">
    <property type="entry name" value="MCE-FAMILY PROTEIN MCE3C"/>
    <property type="match status" value="1"/>
</dbReference>
<accession>A0ABD6P2Z5</accession>
<feature type="domain" description="Mammalian cell entry C-terminal" evidence="3">
    <location>
        <begin position="117"/>
        <end position="304"/>
    </location>
</feature>
<reference evidence="4 5" key="1">
    <citation type="submission" date="2016-06" db="EMBL/GenBank/DDBJ databases">
        <authorList>
            <person name="Sutton G."/>
            <person name="Brinkac L."/>
            <person name="Sanka R."/>
            <person name="Adams M."/>
            <person name="Lau E."/>
            <person name="Sam S."/>
            <person name="Sreng N."/>
            <person name="Him V."/>
            <person name="Kerleguer A."/>
            <person name="Cheng S."/>
        </authorList>
    </citation>
    <scope>NUCLEOTIDE SEQUENCE [LARGE SCALE GENOMIC DNA]</scope>
    <source>
        <strain evidence="4 5">E2978</strain>
    </source>
</reference>
<keyword evidence="1" id="KW-1133">Transmembrane helix</keyword>
<dbReference type="Pfam" id="PF02470">
    <property type="entry name" value="MlaD"/>
    <property type="match status" value="1"/>
</dbReference>
<dbReference type="InterPro" id="IPR024516">
    <property type="entry name" value="Mce_C"/>
</dbReference>
<evidence type="ECO:0000313" key="4">
    <source>
        <dbReference type="EMBL" id="OBG40949.1"/>
    </source>
</evidence>
<name>A0ABD6P2Z5_9MYCO</name>
<dbReference type="InterPro" id="IPR005693">
    <property type="entry name" value="Mce"/>
</dbReference>
<dbReference type="PRINTS" id="PR01782">
    <property type="entry name" value="MCEVIRFACTOR"/>
</dbReference>
<dbReference type="EMBL" id="LZIT01000100">
    <property type="protein sequence ID" value="OBG40949.1"/>
    <property type="molecule type" value="Genomic_DNA"/>
</dbReference>
<evidence type="ECO:0000259" key="3">
    <source>
        <dbReference type="Pfam" id="PF11887"/>
    </source>
</evidence>
<dbReference type="Proteomes" id="UP000092086">
    <property type="component" value="Unassembled WGS sequence"/>
</dbReference>
<organism evidence="4 5">
    <name type="scientific">Mycobacterium alsense</name>
    <dbReference type="NCBI Taxonomy" id="324058"/>
    <lineage>
        <taxon>Bacteria</taxon>
        <taxon>Bacillati</taxon>
        <taxon>Actinomycetota</taxon>
        <taxon>Actinomycetes</taxon>
        <taxon>Mycobacteriales</taxon>
        <taxon>Mycobacteriaceae</taxon>
        <taxon>Mycobacterium</taxon>
    </lineage>
</organism>
<dbReference type="NCBIfam" id="TIGR00996">
    <property type="entry name" value="Mtu_fam_mce"/>
    <property type="match status" value="1"/>
</dbReference>
<sequence length="364" mass="39045">MLKYRGARLIRAGFIGVVLAVLVVLVGLSPQQLVTLATTARYQAVFAEAGGLAEGNAVMISGVKVGTVNKISLRDGDVVVDFNVEGKVALGAQSTAHIKTRTLLGQRALVLDSEGNRPLRPGSVIPLSRTSSPYSLTDAVNELTSNTAAIDTDQLNRSLDTLSTTLDRIGPQLGPAFDGLSRLSRSLNSRNESLRDLFNSAADVTKVLSQRSEQVNTLLLNGNTLLQVLVERRQAIVSLLANTSSVAKQLSGLVADNEAQLAPTLDRLNSVTAMLEKNRDNIGKAIPGLTKYTQILGETISGGSYYNAFIANLTQGPFIQPLINSLFNQQPRSLFPFPNCGDDGDCYSRKEEMKPNSPEPQAPR</sequence>
<feature type="transmembrane region" description="Helical" evidence="1">
    <location>
        <begin position="12"/>
        <end position="29"/>
    </location>
</feature>
<keyword evidence="1" id="KW-0472">Membrane</keyword>
<protein>
    <submittedName>
        <fullName evidence="4">Mammalian cell entry protein</fullName>
    </submittedName>
</protein>
<proteinExistence type="predicted"/>
<keyword evidence="1" id="KW-0812">Transmembrane</keyword>
<gene>
    <name evidence="4" type="ORF">A5672_13310</name>
</gene>
<dbReference type="InterPro" id="IPR052336">
    <property type="entry name" value="MlaD_Phospholipid_Transporter"/>
</dbReference>